<dbReference type="CDD" id="cd07989">
    <property type="entry name" value="LPLAT_AGPAT-like"/>
    <property type="match status" value="1"/>
</dbReference>
<evidence type="ECO:0000259" key="3">
    <source>
        <dbReference type="SMART" id="SM00563"/>
    </source>
</evidence>
<keyword evidence="1" id="KW-0808">Transferase</keyword>
<gene>
    <name evidence="4" type="ORF">Q0N40_03930</name>
</gene>
<dbReference type="Pfam" id="PF01553">
    <property type="entry name" value="Acyltransferase"/>
    <property type="match status" value="1"/>
</dbReference>
<sequence length="241" mass="27234">MHNRWYWTFKYILFGPFLRVWNRPFTKNIDRIPSEGPAILASNHLSVMDSFYLPLLCPRQITFLAKSEYFTTPGLVGRIQAWFFSSVGQYPIDRSSGQAAQDALNAGLKVVGRGDLMGMYPEGTRSPDGRLYRGKTGIARLAFESGQKVYPVAMINTRKANPIGSLFPRPVRVGVSVGEPLDPLNYMHIEDEYERLRTFTDDIMESLHELGGQEYVHDFYAADVKAALNEGKGYLRGSEPK</sequence>
<dbReference type="GO" id="GO:0006654">
    <property type="term" value="P:phosphatidic acid biosynthetic process"/>
    <property type="evidence" value="ECO:0007669"/>
    <property type="project" value="TreeGrafter"/>
</dbReference>
<dbReference type="KEGG" id="cpsk:Q0N40_03930"/>
<evidence type="ECO:0000313" key="5">
    <source>
        <dbReference type="Proteomes" id="UP001174314"/>
    </source>
</evidence>
<dbReference type="EMBL" id="CP137757">
    <property type="protein sequence ID" value="WPF25695.1"/>
    <property type="molecule type" value="Genomic_DNA"/>
</dbReference>
<dbReference type="SMART" id="SM00563">
    <property type="entry name" value="PlsC"/>
    <property type="match status" value="1"/>
</dbReference>
<evidence type="ECO:0000256" key="1">
    <source>
        <dbReference type="ARBA" id="ARBA00022679"/>
    </source>
</evidence>
<keyword evidence="5" id="KW-1185">Reference proteome</keyword>
<dbReference type="PANTHER" id="PTHR10434:SF11">
    <property type="entry name" value="1-ACYL-SN-GLYCEROL-3-PHOSPHATE ACYLTRANSFERASE"/>
    <property type="match status" value="1"/>
</dbReference>
<evidence type="ECO:0000256" key="2">
    <source>
        <dbReference type="ARBA" id="ARBA00023315"/>
    </source>
</evidence>
<proteinExistence type="predicted"/>
<protein>
    <submittedName>
        <fullName evidence="4">Lysophospholipid acyltransferase family protein</fullName>
    </submittedName>
</protein>
<feature type="domain" description="Phospholipid/glycerol acyltransferase" evidence="3">
    <location>
        <begin position="38"/>
        <end position="157"/>
    </location>
</feature>
<dbReference type="RefSeq" id="WP_204088323.1">
    <property type="nucleotide sequence ID" value="NZ_CP137757.1"/>
</dbReference>
<reference evidence="4 5" key="1">
    <citation type="submission" date="2023-10" db="EMBL/GenBank/DDBJ databases">
        <title>complete genome sequence of Corynebacterium pseudokroppenstedtii P15-C1.</title>
        <authorList>
            <person name="Bruggemann H."/>
            <person name="Poehlein A."/>
        </authorList>
    </citation>
    <scope>NUCLEOTIDE SEQUENCE [LARGE SCALE GENOMIC DNA]</scope>
    <source>
        <strain evidence="4 5">P15_C1</strain>
    </source>
</reference>
<dbReference type="GO" id="GO:0005886">
    <property type="term" value="C:plasma membrane"/>
    <property type="evidence" value="ECO:0007669"/>
    <property type="project" value="TreeGrafter"/>
</dbReference>
<evidence type="ECO:0000313" key="4">
    <source>
        <dbReference type="EMBL" id="WPF25695.1"/>
    </source>
</evidence>
<dbReference type="GO" id="GO:0003841">
    <property type="term" value="F:1-acylglycerol-3-phosphate O-acyltransferase activity"/>
    <property type="evidence" value="ECO:0007669"/>
    <property type="project" value="TreeGrafter"/>
</dbReference>
<dbReference type="SUPFAM" id="SSF69593">
    <property type="entry name" value="Glycerol-3-phosphate (1)-acyltransferase"/>
    <property type="match status" value="1"/>
</dbReference>
<dbReference type="InterPro" id="IPR002123">
    <property type="entry name" value="Plipid/glycerol_acylTrfase"/>
</dbReference>
<keyword evidence="2 4" id="KW-0012">Acyltransferase</keyword>
<organism evidence="4 5">
    <name type="scientific">Corynebacterium pseudokroppenstedtii</name>
    <dbReference type="NCBI Taxonomy" id="2804917"/>
    <lineage>
        <taxon>Bacteria</taxon>
        <taxon>Bacillati</taxon>
        <taxon>Actinomycetota</taxon>
        <taxon>Actinomycetes</taxon>
        <taxon>Mycobacteriales</taxon>
        <taxon>Corynebacteriaceae</taxon>
        <taxon>Corynebacterium</taxon>
    </lineage>
</organism>
<dbReference type="AlphaFoldDB" id="A0AAU0Q1K2"/>
<name>A0AAU0Q1K2_9CORY</name>
<dbReference type="Proteomes" id="UP001174314">
    <property type="component" value="Chromosome"/>
</dbReference>
<accession>A0AAU0Q1K2</accession>
<dbReference type="PANTHER" id="PTHR10434">
    <property type="entry name" value="1-ACYL-SN-GLYCEROL-3-PHOSPHATE ACYLTRANSFERASE"/>
    <property type="match status" value="1"/>
</dbReference>